<organism evidence="3 4">
    <name type="scientific">Mikania micrantha</name>
    <name type="common">bitter vine</name>
    <dbReference type="NCBI Taxonomy" id="192012"/>
    <lineage>
        <taxon>Eukaryota</taxon>
        <taxon>Viridiplantae</taxon>
        <taxon>Streptophyta</taxon>
        <taxon>Embryophyta</taxon>
        <taxon>Tracheophyta</taxon>
        <taxon>Spermatophyta</taxon>
        <taxon>Magnoliopsida</taxon>
        <taxon>eudicotyledons</taxon>
        <taxon>Gunneridae</taxon>
        <taxon>Pentapetalae</taxon>
        <taxon>asterids</taxon>
        <taxon>campanulids</taxon>
        <taxon>Asterales</taxon>
        <taxon>Asteraceae</taxon>
        <taxon>Asteroideae</taxon>
        <taxon>Heliantheae alliance</taxon>
        <taxon>Eupatorieae</taxon>
        <taxon>Mikania</taxon>
    </lineage>
</organism>
<keyword evidence="1" id="KW-1015">Disulfide bond</keyword>
<protein>
    <recommendedName>
        <fullName evidence="2">EGF-like domain-containing protein</fullName>
    </recommendedName>
</protein>
<evidence type="ECO:0000256" key="1">
    <source>
        <dbReference type="PROSITE-ProRule" id="PRU00076"/>
    </source>
</evidence>
<dbReference type="PROSITE" id="PS50026">
    <property type="entry name" value="EGF_3"/>
    <property type="match status" value="1"/>
</dbReference>
<evidence type="ECO:0000313" key="4">
    <source>
        <dbReference type="Proteomes" id="UP000326396"/>
    </source>
</evidence>
<dbReference type="PANTHER" id="PTHR33491">
    <property type="entry name" value="OSJNBA0016N04.9 PROTEIN"/>
    <property type="match status" value="1"/>
</dbReference>
<keyword evidence="1" id="KW-0245">EGF-like domain</keyword>
<sequence length="229" mass="25474">MIPKVVYRKWNLEIYNISDLELRILTIVSSQCYNQTGYVDGYTSYTNIGRRKAFTFSTKNKFTVIGCDDYALISGIDDAYFSGGCFGLCREEDDVTDGECSGIGCCQASIPKGLTYYNVTLDTLHDHSDVWSFNECGYGFLAEEGKYKFNKSDLSANYQDFESRINSTMPIVLDWVIKSNKSCDAEVNVCKGNSSCYDVEGGGGYRCKCIDGYAGNPYLDQGCQGHSPI</sequence>
<feature type="domain" description="EGF-like" evidence="2">
    <location>
        <begin position="179"/>
        <end position="224"/>
    </location>
</feature>
<dbReference type="Proteomes" id="UP000326396">
    <property type="component" value="Linkage Group LG1"/>
</dbReference>
<dbReference type="OrthoDB" id="4062651at2759"/>
<proteinExistence type="predicted"/>
<reference evidence="3 4" key="1">
    <citation type="submission" date="2019-05" db="EMBL/GenBank/DDBJ databases">
        <title>Mikania micrantha, genome provides insights into the molecular mechanism of rapid growth.</title>
        <authorList>
            <person name="Liu B."/>
        </authorList>
    </citation>
    <scope>NUCLEOTIDE SEQUENCE [LARGE SCALE GENOMIC DNA]</scope>
    <source>
        <strain evidence="3">NLD-2019</strain>
        <tissue evidence="3">Leaf</tissue>
    </source>
</reference>
<dbReference type="EMBL" id="SZYD01000001">
    <property type="protein sequence ID" value="KAD7477879.1"/>
    <property type="molecule type" value="Genomic_DNA"/>
</dbReference>
<dbReference type="InterPro" id="IPR000742">
    <property type="entry name" value="EGF"/>
</dbReference>
<keyword evidence="4" id="KW-1185">Reference proteome</keyword>
<dbReference type="AlphaFoldDB" id="A0A5N6PZT9"/>
<name>A0A5N6PZT9_9ASTR</name>
<gene>
    <name evidence="3" type="ORF">E3N88_01015</name>
</gene>
<feature type="disulfide bond" evidence="1">
    <location>
        <begin position="190"/>
        <end position="207"/>
    </location>
</feature>
<evidence type="ECO:0000313" key="3">
    <source>
        <dbReference type="EMBL" id="KAD7477879.1"/>
    </source>
</evidence>
<evidence type="ECO:0000259" key="2">
    <source>
        <dbReference type="PROSITE" id="PS50026"/>
    </source>
</evidence>
<accession>A0A5N6PZT9</accession>
<comment type="caution">
    <text evidence="1">Lacks conserved residue(s) required for the propagation of feature annotation.</text>
</comment>
<comment type="caution">
    <text evidence="3">The sequence shown here is derived from an EMBL/GenBank/DDBJ whole genome shotgun (WGS) entry which is preliminary data.</text>
</comment>
<dbReference type="Gene3D" id="2.10.25.10">
    <property type="entry name" value="Laminin"/>
    <property type="match status" value="1"/>
</dbReference>